<dbReference type="OrthoDB" id="242866at2759"/>
<evidence type="ECO:0000313" key="7">
    <source>
        <dbReference type="EMBL" id="KAF7323025.1"/>
    </source>
</evidence>
<keyword evidence="4 6" id="KW-0472">Membrane</keyword>
<evidence type="ECO:0000256" key="5">
    <source>
        <dbReference type="SAM" id="MobiDB-lite"/>
    </source>
</evidence>
<dbReference type="EMBL" id="JACAZE010000001">
    <property type="protein sequence ID" value="KAF7323025.1"/>
    <property type="molecule type" value="Genomic_DNA"/>
</dbReference>
<keyword evidence="3 6" id="KW-1133">Transmembrane helix</keyword>
<sequence length="292" mass="32857">MANPFASTHSLDTNPFDDPAPQTQATDVRLEQLRQRELDLQRREQELAAKAETIRKHGRNNWPPFFPLIFHSIPDEIPEASQTLITRLYQLWLVLALTLIINMVACITILIAGSRDGGRDVGASIGYVFFISITSFLLWYRPIYNGYMKASPHTSVFAAANVVFRNKLCTTVYLYFFFGGFHLLFSIYIAQDNRCPKVILFRARSAVAHAAPHSTGSAGLIQMIQMYANHQWLAGVFCTLATVGWTVQGLGNAILLPRGPFTLTIMLRATRWKRQAKSELAMHGAKSYFSRG</sequence>
<keyword evidence="8" id="KW-1185">Reference proteome</keyword>
<evidence type="ECO:0000256" key="2">
    <source>
        <dbReference type="ARBA" id="ARBA00022692"/>
    </source>
</evidence>
<dbReference type="PANTHER" id="PTHR10687">
    <property type="entry name" value="SECRETORY CARRIER-ASSOCIATED MEMBRANE PROTEIN SCAMP"/>
    <property type="match status" value="1"/>
</dbReference>
<protein>
    <submittedName>
        <fullName evidence="7">Secretory carrier membrane protein 2</fullName>
    </submittedName>
</protein>
<feature type="transmembrane region" description="Helical" evidence="6">
    <location>
        <begin position="124"/>
        <end position="140"/>
    </location>
</feature>
<gene>
    <name evidence="7" type="ORF">HMN09_00082300</name>
</gene>
<keyword evidence="2 6" id="KW-0812">Transmembrane</keyword>
<dbReference type="Pfam" id="PF04144">
    <property type="entry name" value="SCAMP"/>
    <property type="match status" value="1"/>
</dbReference>
<feature type="compositionally biased region" description="Polar residues" evidence="5">
    <location>
        <begin position="1"/>
        <end position="13"/>
    </location>
</feature>
<dbReference type="InterPro" id="IPR007273">
    <property type="entry name" value="SCAMP"/>
</dbReference>
<evidence type="ECO:0000256" key="6">
    <source>
        <dbReference type="SAM" id="Phobius"/>
    </source>
</evidence>
<dbReference type="PANTHER" id="PTHR10687:SF90">
    <property type="entry name" value="SECRETORY CARRIER MEMBRANE PROTEIN"/>
    <property type="match status" value="1"/>
</dbReference>
<evidence type="ECO:0000256" key="4">
    <source>
        <dbReference type="ARBA" id="ARBA00023136"/>
    </source>
</evidence>
<evidence type="ECO:0000313" key="8">
    <source>
        <dbReference type="Proteomes" id="UP000613580"/>
    </source>
</evidence>
<feature type="region of interest" description="Disordered" evidence="5">
    <location>
        <begin position="1"/>
        <end position="25"/>
    </location>
</feature>
<dbReference type="GO" id="GO:0015031">
    <property type="term" value="P:protein transport"/>
    <property type="evidence" value="ECO:0007669"/>
    <property type="project" value="InterPro"/>
</dbReference>
<name>A0A8H6TSQ2_MYCCL</name>
<proteinExistence type="predicted"/>
<evidence type="ECO:0000256" key="1">
    <source>
        <dbReference type="ARBA" id="ARBA00004141"/>
    </source>
</evidence>
<dbReference type="AlphaFoldDB" id="A0A8H6TSQ2"/>
<reference evidence="7" key="1">
    <citation type="submission" date="2020-05" db="EMBL/GenBank/DDBJ databases">
        <title>Mycena genomes resolve the evolution of fungal bioluminescence.</title>
        <authorList>
            <person name="Tsai I.J."/>
        </authorList>
    </citation>
    <scope>NUCLEOTIDE SEQUENCE</scope>
    <source>
        <strain evidence="7">110903Hualien_Pintung</strain>
    </source>
</reference>
<accession>A0A8H6TSQ2</accession>
<comment type="caution">
    <text evidence="7">The sequence shown here is derived from an EMBL/GenBank/DDBJ whole genome shotgun (WGS) entry which is preliminary data.</text>
</comment>
<dbReference type="GO" id="GO:0055038">
    <property type="term" value="C:recycling endosome membrane"/>
    <property type="evidence" value="ECO:0007669"/>
    <property type="project" value="TreeGrafter"/>
</dbReference>
<dbReference type="GO" id="GO:0032588">
    <property type="term" value="C:trans-Golgi network membrane"/>
    <property type="evidence" value="ECO:0007669"/>
    <property type="project" value="TreeGrafter"/>
</dbReference>
<feature type="transmembrane region" description="Helical" evidence="6">
    <location>
        <begin position="172"/>
        <end position="190"/>
    </location>
</feature>
<feature type="transmembrane region" description="Helical" evidence="6">
    <location>
        <begin position="91"/>
        <end position="112"/>
    </location>
</feature>
<comment type="subcellular location">
    <subcellularLocation>
        <location evidence="1">Membrane</location>
        <topology evidence="1">Multi-pass membrane protein</topology>
    </subcellularLocation>
</comment>
<evidence type="ECO:0000256" key="3">
    <source>
        <dbReference type="ARBA" id="ARBA00022989"/>
    </source>
</evidence>
<dbReference type="Proteomes" id="UP000613580">
    <property type="component" value="Unassembled WGS sequence"/>
</dbReference>
<organism evidence="7 8">
    <name type="scientific">Mycena chlorophos</name>
    <name type="common">Agaric fungus</name>
    <name type="synonym">Agaricus chlorophos</name>
    <dbReference type="NCBI Taxonomy" id="658473"/>
    <lineage>
        <taxon>Eukaryota</taxon>
        <taxon>Fungi</taxon>
        <taxon>Dikarya</taxon>
        <taxon>Basidiomycota</taxon>
        <taxon>Agaricomycotina</taxon>
        <taxon>Agaricomycetes</taxon>
        <taxon>Agaricomycetidae</taxon>
        <taxon>Agaricales</taxon>
        <taxon>Marasmiineae</taxon>
        <taxon>Mycenaceae</taxon>
        <taxon>Mycena</taxon>
    </lineage>
</organism>